<comment type="caution">
    <text evidence="2">The sequence shown here is derived from an EMBL/GenBank/DDBJ whole genome shotgun (WGS) entry which is preliminary data.</text>
</comment>
<accession>A0ABY1K6H4</accession>
<keyword evidence="2" id="KW-0378">Hydrolase</keyword>
<dbReference type="InterPro" id="IPR051454">
    <property type="entry name" value="RNA/ubiquinone_mod_enzymes"/>
</dbReference>
<protein>
    <submittedName>
        <fullName evidence="2">Protease</fullName>
    </submittedName>
</protein>
<proteinExistence type="predicted"/>
<dbReference type="InterPro" id="IPR001539">
    <property type="entry name" value="Peptidase_U32"/>
</dbReference>
<evidence type="ECO:0000259" key="1">
    <source>
        <dbReference type="Pfam" id="PF12392"/>
    </source>
</evidence>
<name>A0ABY1K6H4_9BACL</name>
<dbReference type="GO" id="GO:0008233">
    <property type="term" value="F:peptidase activity"/>
    <property type="evidence" value="ECO:0007669"/>
    <property type="project" value="UniProtKB-KW"/>
</dbReference>
<evidence type="ECO:0000313" key="3">
    <source>
        <dbReference type="Proteomes" id="UP000186666"/>
    </source>
</evidence>
<evidence type="ECO:0000313" key="2">
    <source>
        <dbReference type="EMBL" id="SIR33160.1"/>
    </source>
</evidence>
<sequence>MQNQGIQRGDVELLAPAGDWDCMRAAVANGADAVFFGVEKFNARARANNFRMEELPEIMAFLHSYGVKGFLTFNILVFENELADAKELIEACVDAGVDATIVQDLGLVKMIREISPDFPIHGSTQMTITSPEAVEFTKPWDMERVVLGRENNLKQIKKIGEQAMLPMEVFVHGALCVSYSGQCLTSEVWGGRSANRGECAQACRLPYDLMVDGVQKPMGDISYLLSPKDLAAIDIMPELIEAGVTSFKIEGRLKTPEYVANVVSKYRKAIDRYFEGDSTPPSKEEIRELAQSFSRGLTHGFLDGTNNKKLVEGTYPKSRGVYLGKVEQILRDGVVCRIDAPLKRGDGIVFDAGDPTKKEEGGRVYDIRRKGVKIEGEAGEGWVIDIVAGRNDVNLQRLNVGDRVWKTNDPALDKRLRQTYETEKPYRVFPVEVKVVGHVGGLLTTWWTDVQKGTIVQVDSEMELETAQKRPMDYALLEEQFGRLGGTVFQLEKLDVELQGDVIVPMRELNSIRRRAVELLAGERPKPPVYVKRAIEVYGDAARSASKPVARDEAELTALCRSLPQVQAALDAGVGMIYADFEFIKQFPAAVEAVRAAGKKIALATPRIHMPGENGYHNNILRLQPDAVLVRNTGALYFYLRYRQEHPDAVHPKLIGDFSLNIANHKAADLFIEAGCDIITPSYDLNIQQMVDMLGRANTSKMEIVIHQHMPMFHTEHCVYCTFLSEGTDFTNCGRPCEDHSVSLQDRIGMSHPVRVDEGCRNTVYNAVEQSGAEYLDNFMELGVSQYRIEFLEETPEQVHEVIDLYKRALRGDISGSQVWRTLKATNQLGVTRGQLVK</sequence>
<dbReference type="Proteomes" id="UP000186666">
    <property type="component" value="Unassembled WGS sequence"/>
</dbReference>
<dbReference type="EMBL" id="FTNK01000011">
    <property type="protein sequence ID" value="SIR33160.1"/>
    <property type="molecule type" value="Genomic_DNA"/>
</dbReference>
<dbReference type="GO" id="GO:0006508">
    <property type="term" value="P:proteolysis"/>
    <property type="evidence" value="ECO:0007669"/>
    <property type="project" value="UniProtKB-KW"/>
</dbReference>
<dbReference type="Pfam" id="PF12392">
    <property type="entry name" value="DUF3656"/>
    <property type="match status" value="1"/>
</dbReference>
<keyword evidence="3" id="KW-1185">Reference proteome</keyword>
<organism evidence="2 3">
    <name type="scientific">Paenibacillus macquariensis</name>
    <dbReference type="NCBI Taxonomy" id="948756"/>
    <lineage>
        <taxon>Bacteria</taxon>
        <taxon>Bacillati</taxon>
        <taxon>Bacillota</taxon>
        <taxon>Bacilli</taxon>
        <taxon>Bacillales</taxon>
        <taxon>Paenibacillaceae</taxon>
        <taxon>Paenibacillus</taxon>
    </lineage>
</organism>
<dbReference type="Pfam" id="PF01136">
    <property type="entry name" value="Peptidase_U32"/>
    <property type="match status" value="2"/>
</dbReference>
<dbReference type="PANTHER" id="PTHR30217">
    <property type="entry name" value="PEPTIDASE U32 FAMILY"/>
    <property type="match status" value="1"/>
</dbReference>
<dbReference type="InterPro" id="IPR020988">
    <property type="entry name" value="Pept_U32_collagenase"/>
</dbReference>
<dbReference type="RefSeq" id="WP_068584277.1">
    <property type="nucleotide sequence ID" value="NZ_FTNK01000011.1"/>
</dbReference>
<keyword evidence="2" id="KW-0645">Protease</keyword>
<gene>
    <name evidence="2" type="ORF">SAMN05421578_11128</name>
</gene>
<feature type="domain" description="Peptidase U32 collagenase" evidence="1">
    <location>
        <begin position="404"/>
        <end position="523"/>
    </location>
</feature>
<dbReference type="PANTHER" id="PTHR30217:SF10">
    <property type="entry name" value="23S RRNA 5-HYDROXYCYTIDINE C2501 SYNTHASE"/>
    <property type="match status" value="1"/>
</dbReference>
<reference evidence="2 3" key="1">
    <citation type="submission" date="2017-01" db="EMBL/GenBank/DDBJ databases">
        <authorList>
            <person name="Varghese N."/>
            <person name="Submissions S."/>
        </authorList>
    </citation>
    <scope>NUCLEOTIDE SEQUENCE [LARGE SCALE GENOMIC DNA]</scope>
    <source>
        <strain evidence="2 3">ATCC 23464</strain>
    </source>
</reference>